<dbReference type="NCBIfam" id="TIGR04416">
    <property type="entry name" value="group_II_RT_mat"/>
    <property type="match status" value="1"/>
</dbReference>
<dbReference type="AlphaFoldDB" id="A0A517MC74"/>
<dbReference type="Gene3D" id="3.30.70.270">
    <property type="match status" value="1"/>
</dbReference>
<comment type="similarity">
    <text evidence="1">Belongs to the bacterial reverse transcriptase family.</text>
</comment>
<dbReference type="PROSITE" id="PS50878">
    <property type="entry name" value="RT_POL"/>
    <property type="match status" value="1"/>
</dbReference>
<accession>A0A517MC74</accession>
<reference evidence="4 5" key="1">
    <citation type="submission" date="2019-02" db="EMBL/GenBank/DDBJ databases">
        <title>Deep-cultivation of Planctomycetes and their phenomic and genomic characterization uncovers novel biology.</title>
        <authorList>
            <person name="Wiegand S."/>
            <person name="Jogler M."/>
            <person name="Boedeker C."/>
            <person name="Pinto D."/>
            <person name="Vollmers J."/>
            <person name="Rivas-Marin E."/>
            <person name="Kohn T."/>
            <person name="Peeters S.H."/>
            <person name="Heuer A."/>
            <person name="Rast P."/>
            <person name="Oberbeckmann S."/>
            <person name="Bunk B."/>
            <person name="Jeske O."/>
            <person name="Meyerdierks A."/>
            <person name="Storesund J.E."/>
            <person name="Kallscheuer N."/>
            <person name="Luecker S."/>
            <person name="Lage O.M."/>
            <person name="Pohl T."/>
            <person name="Merkel B.J."/>
            <person name="Hornburger P."/>
            <person name="Mueller R.-W."/>
            <person name="Bruemmer F."/>
            <person name="Labrenz M."/>
            <person name="Spormann A.M."/>
            <person name="Op den Camp H."/>
            <person name="Overmann J."/>
            <person name="Amann R."/>
            <person name="Jetten M.S.M."/>
            <person name="Mascher T."/>
            <person name="Medema M.H."/>
            <person name="Devos D.P."/>
            <person name="Kaster A.-K."/>
            <person name="Ovreas L."/>
            <person name="Rohde M."/>
            <person name="Galperin M.Y."/>
            <person name="Jogler C."/>
        </authorList>
    </citation>
    <scope>NUCLEOTIDE SEQUENCE [LARGE SCALE GENOMIC DNA]</scope>
    <source>
        <strain evidence="4 5">FF011L</strain>
    </source>
</reference>
<dbReference type="EMBL" id="CP036262">
    <property type="protein sequence ID" value="QDS92494.1"/>
    <property type="molecule type" value="Genomic_DNA"/>
</dbReference>
<sequence>MTSTRSKHIEASSRNQQGGEHSKAPCSSQLQSEKSSSAAVEQLTLDIVSEDLMEQIVDPENFETAWARVRANRGAPGPDGITLDEFPELFRSQWAEIRQQLLEGTYQPGPARRKSISKDDGGQRDLGIPNVIDRLIQQAVLIVLTPIFDPTFSDSSFGFRPNRSAHGAAKQIQSHIQAGYRHCVDMDLSKFFDRVQHDVLLSRVARKIRDKRLLGLIGRYLRAGVMVDAQLQPSIEGTMQGGPLSPLLANILLDDFDKELESRGLRFVRYADDFLVFTKTRKAAERVFDSVGRYLTRKLKLVVNQQKSRICGTHGVEFLGFEFRGLGGSIRVSPKNIAKFKERVKEITRRNRGVSMTSRLRELRPYFNGWVGYFRWVPIKSTFGDLDKWVRRRIRACYWKQWRKPKARVRKLLSLGIHRRVACSHGNSSKGPWLMSKTWAVHQALSMDYLTQSGLPSLLEIWSKFAAKKRNA</sequence>
<keyword evidence="5" id="KW-1185">Reference proteome</keyword>
<evidence type="ECO:0000313" key="5">
    <source>
        <dbReference type="Proteomes" id="UP000320672"/>
    </source>
</evidence>
<dbReference type="KEGG" id="rml:FF011L_12380"/>
<dbReference type="Proteomes" id="UP000320672">
    <property type="component" value="Chromosome"/>
</dbReference>
<dbReference type="CDD" id="cd01651">
    <property type="entry name" value="RT_G2_intron"/>
    <property type="match status" value="1"/>
</dbReference>
<gene>
    <name evidence="4" type="primary">ltrA_1</name>
    <name evidence="4" type="ORF">FF011L_12380</name>
</gene>
<dbReference type="InterPro" id="IPR013597">
    <property type="entry name" value="Mat_intron_G2"/>
</dbReference>
<evidence type="ECO:0000259" key="3">
    <source>
        <dbReference type="PROSITE" id="PS50878"/>
    </source>
</evidence>
<evidence type="ECO:0000256" key="2">
    <source>
        <dbReference type="SAM" id="MobiDB-lite"/>
    </source>
</evidence>
<dbReference type="InterPro" id="IPR051083">
    <property type="entry name" value="GrpII_Intron_Splice-Mob/Def"/>
</dbReference>
<dbReference type="InterPro" id="IPR043128">
    <property type="entry name" value="Rev_trsase/Diguanyl_cyclase"/>
</dbReference>
<evidence type="ECO:0000313" key="4">
    <source>
        <dbReference type="EMBL" id="QDS92494.1"/>
    </source>
</evidence>
<dbReference type="SUPFAM" id="SSF56672">
    <property type="entry name" value="DNA/RNA polymerases"/>
    <property type="match status" value="1"/>
</dbReference>
<organism evidence="4 5">
    <name type="scientific">Roseimaritima multifibrata</name>
    <dbReference type="NCBI Taxonomy" id="1930274"/>
    <lineage>
        <taxon>Bacteria</taxon>
        <taxon>Pseudomonadati</taxon>
        <taxon>Planctomycetota</taxon>
        <taxon>Planctomycetia</taxon>
        <taxon>Pirellulales</taxon>
        <taxon>Pirellulaceae</taxon>
        <taxon>Roseimaritima</taxon>
    </lineage>
</organism>
<dbReference type="InterPro" id="IPR030931">
    <property type="entry name" value="Group_II_RT_mat"/>
</dbReference>
<name>A0A517MC74_9BACT</name>
<protein>
    <submittedName>
        <fullName evidence="4">Group II intron-encoded protein LtrA</fullName>
    </submittedName>
</protein>
<proteinExistence type="inferred from homology"/>
<dbReference type="PANTHER" id="PTHR34047:SF8">
    <property type="entry name" value="PROTEIN YKFC"/>
    <property type="match status" value="1"/>
</dbReference>
<dbReference type="InterPro" id="IPR000477">
    <property type="entry name" value="RT_dom"/>
</dbReference>
<feature type="region of interest" description="Disordered" evidence="2">
    <location>
        <begin position="1"/>
        <end position="35"/>
    </location>
</feature>
<feature type="domain" description="Reverse transcriptase" evidence="3">
    <location>
        <begin position="97"/>
        <end position="323"/>
    </location>
</feature>
<dbReference type="Pfam" id="PF08388">
    <property type="entry name" value="GIIM"/>
    <property type="match status" value="1"/>
</dbReference>
<dbReference type="PANTHER" id="PTHR34047">
    <property type="entry name" value="NUCLEAR INTRON MATURASE 1, MITOCHONDRIAL-RELATED"/>
    <property type="match status" value="1"/>
</dbReference>
<dbReference type="Pfam" id="PF00078">
    <property type="entry name" value="RVT_1"/>
    <property type="match status" value="1"/>
</dbReference>
<feature type="region of interest" description="Disordered" evidence="2">
    <location>
        <begin position="104"/>
        <end position="123"/>
    </location>
</feature>
<evidence type="ECO:0000256" key="1">
    <source>
        <dbReference type="ARBA" id="ARBA00034120"/>
    </source>
</evidence>
<dbReference type="InterPro" id="IPR043502">
    <property type="entry name" value="DNA/RNA_pol_sf"/>
</dbReference>